<keyword evidence="9" id="KW-0812">Transmembrane</keyword>
<keyword evidence="4 7" id="KW-0863">Zinc-finger</keyword>
<reference evidence="11" key="2">
    <citation type="submission" date="2021-12" db="EMBL/GenBank/DDBJ databases">
        <title>Resequencing data analysis of finger millet.</title>
        <authorList>
            <person name="Hatakeyama M."/>
            <person name="Aluri S."/>
            <person name="Balachadran M.T."/>
            <person name="Sivarajan S.R."/>
            <person name="Poveda L."/>
            <person name="Shimizu-Inatsugi R."/>
            <person name="Schlapbach R."/>
            <person name="Sreeman S.M."/>
            <person name="Shimizu K.K."/>
        </authorList>
    </citation>
    <scope>NUCLEOTIDE SEQUENCE</scope>
</reference>
<dbReference type="InterPro" id="IPR053238">
    <property type="entry name" value="RING-H2_zinc_finger"/>
</dbReference>
<evidence type="ECO:0000256" key="8">
    <source>
        <dbReference type="SAM" id="MobiDB-lite"/>
    </source>
</evidence>
<dbReference type="PANTHER" id="PTHR14155:SF519">
    <property type="entry name" value="OS05G0359500 PROTEIN"/>
    <property type="match status" value="1"/>
</dbReference>
<dbReference type="InterPro" id="IPR001841">
    <property type="entry name" value="Znf_RING"/>
</dbReference>
<reference evidence="11" key="1">
    <citation type="journal article" date="2018" name="DNA Res.">
        <title>Multiple hybrid de novo genome assembly of finger millet, an orphan allotetraploid crop.</title>
        <authorList>
            <person name="Hatakeyama M."/>
            <person name="Aluri S."/>
            <person name="Balachadran M.T."/>
            <person name="Sivarajan S.R."/>
            <person name="Patrignani A."/>
            <person name="Gruter S."/>
            <person name="Poveda L."/>
            <person name="Shimizu-Inatsugi R."/>
            <person name="Baeten J."/>
            <person name="Francoijs K.J."/>
            <person name="Nataraja K.N."/>
            <person name="Reddy Y.A.N."/>
            <person name="Phadnis S."/>
            <person name="Ravikumar R.L."/>
            <person name="Schlapbach R."/>
            <person name="Sreeman S.M."/>
            <person name="Shimizu K.K."/>
        </authorList>
    </citation>
    <scope>NUCLEOTIDE SEQUENCE</scope>
</reference>
<accession>A0AAV5BT01</accession>
<feature type="compositionally biased region" description="Polar residues" evidence="8">
    <location>
        <begin position="165"/>
        <end position="179"/>
    </location>
</feature>
<evidence type="ECO:0000256" key="4">
    <source>
        <dbReference type="ARBA" id="ARBA00022771"/>
    </source>
</evidence>
<evidence type="ECO:0000256" key="6">
    <source>
        <dbReference type="ARBA" id="ARBA00024209"/>
    </source>
</evidence>
<dbReference type="SUPFAM" id="SSF57850">
    <property type="entry name" value="RING/U-box"/>
    <property type="match status" value="1"/>
</dbReference>
<evidence type="ECO:0000313" key="12">
    <source>
        <dbReference type="Proteomes" id="UP001054889"/>
    </source>
</evidence>
<feature type="region of interest" description="Disordered" evidence="8">
    <location>
        <begin position="58"/>
        <end position="83"/>
    </location>
</feature>
<evidence type="ECO:0000256" key="5">
    <source>
        <dbReference type="ARBA" id="ARBA00022833"/>
    </source>
</evidence>
<dbReference type="SMART" id="SM00184">
    <property type="entry name" value="RING"/>
    <property type="match status" value="1"/>
</dbReference>
<evidence type="ECO:0000256" key="3">
    <source>
        <dbReference type="ARBA" id="ARBA00022723"/>
    </source>
</evidence>
<dbReference type="Pfam" id="PF13639">
    <property type="entry name" value="zf-RING_2"/>
    <property type="match status" value="1"/>
</dbReference>
<evidence type="ECO:0000256" key="2">
    <source>
        <dbReference type="ARBA" id="ARBA00012483"/>
    </source>
</evidence>
<dbReference type="EMBL" id="BQKI01000002">
    <property type="protein sequence ID" value="GJM88359.1"/>
    <property type="molecule type" value="Genomic_DNA"/>
</dbReference>
<evidence type="ECO:0000256" key="1">
    <source>
        <dbReference type="ARBA" id="ARBA00000900"/>
    </source>
</evidence>
<dbReference type="GO" id="GO:0008270">
    <property type="term" value="F:zinc ion binding"/>
    <property type="evidence" value="ECO:0007669"/>
    <property type="project" value="UniProtKB-KW"/>
</dbReference>
<keyword evidence="12" id="KW-1185">Reference proteome</keyword>
<gene>
    <name evidence="11" type="primary">ga04414</name>
    <name evidence="11" type="ORF">PR202_ga04414</name>
</gene>
<dbReference type="AlphaFoldDB" id="A0AAV5BT01"/>
<evidence type="ECO:0000256" key="9">
    <source>
        <dbReference type="SAM" id="Phobius"/>
    </source>
</evidence>
<feature type="region of interest" description="Disordered" evidence="8">
    <location>
        <begin position="159"/>
        <end position="179"/>
    </location>
</feature>
<comment type="caution">
    <text evidence="11">The sequence shown here is derived from an EMBL/GenBank/DDBJ whole genome shotgun (WGS) entry which is preliminary data.</text>
</comment>
<feature type="transmembrane region" description="Helical" evidence="9">
    <location>
        <begin position="28"/>
        <end position="48"/>
    </location>
</feature>
<dbReference type="Proteomes" id="UP001054889">
    <property type="component" value="Unassembled WGS sequence"/>
</dbReference>
<organism evidence="11 12">
    <name type="scientific">Eleusine coracana subsp. coracana</name>
    <dbReference type="NCBI Taxonomy" id="191504"/>
    <lineage>
        <taxon>Eukaryota</taxon>
        <taxon>Viridiplantae</taxon>
        <taxon>Streptophyta</taxon>
        <taxon>Embryophyta</taxon>
        <taxon>Tracheophyta</taxon>
        <taxon>Spermatophyta</taxon>
        <taxon>Magnoliopsida</taxon>
        <taxon>Liliopsida</taxon>
        <taxon>Poales</taxon>
        <taxon>Poaceae</taxon>
        <taxon>PACMAD clade</taxon>
        <taxon>Chloridoideae</taxon>
        <taxon>Cynodonteae</taxon>
        <taxon>Eleusininae</taxon>
        <taxon>Eleusine</taxon>
    </lineage>
</organism>
<feature type="domain" description="RING-type" evidence="10">
    <location>
        <begin position="107"/>
        <end position="149"/>
    </location>
</feature>
<dbReference type="PROSITE" id="PS50089">
    <property type="entry name" value="ZF_RING_2"/>
    <property type="match status" value="1"/>
</dbReference>
<name>A0AAV5BT01_ELECO</name>
<evidence type="ECO:0000259" key="10">
    <source>
        <dbReference type="PROSITE" id="PS50089"/>
    </source>
</evidence>
<keyword evidence="5" id="KW-0862">Zinc</keyword>
<dbReference type="GO" id="GO:0061630">
    <property type="term" value="F:ubiquitin protein ligase activity"/>
    <property type="evidence" value="ECO:0007669"/>
    <property type="project" value="UniProtKB-EC"/>
</dbReference>
<comment type="catalytic activity">
    <reaction evidence="1">
        <text>S-ubiquitinyl-[E2 ubiquitin-conjugating enzyme]-L-cysteine + [acceptor protein]-L-lysine = [E2 ubiquitin-conjugating enzyme]-L-cysteine + N(6)-ubiquitinyl-[acceptor protein]-L-lysine.</text>
        <dbReference type="EC" id="2.3.2.27"/>
    </reaction>
</comment>
<sequence length="179" mass="18967">MGAAAAAADQQSPSAAAAASSWTPHGRALTACLVALNVFLVLLVYVYFWRFFSRAPRRGRDDDEEDPDASSDGEEGSSSPKAREVQLPVFVHSSASDGGSSAAAMECAICIAEFADGEQGRLLPRCGHRFHARCVDTWFRSHATCPLCRDTVLHVAGPKPAPAAENQSSDTDLSSDCPV</sequence>
<feature type="compositionally biased region" description="Acidic residues" evidence="8">
    <location>
        <begin position="62"/>
        <end position="75"/>
    </location>
</feature>
<protein>
    <recommendedName>
        <fullName evidence="2">RING-type E3 ubiquitin transferase</fullName>
        <ecNumber evidence="2">2.3.2.27</ecNumber>
    </recommendedName>
</protein>
<keyword evidence="3" id="KW-0479">Metal-binding</keyword>
<dbReference type="Gene3D" id="3.30.40.10">
    <property type="entry name" value="Zinc/RING finger domain, C3HC4 (zinc finger)"/>
    <property type="match status" value="1"/>
</dbReference>
<evidence type="ECO:0000256" key="7">
    <source>
        <dbReference type="PROSITE-ProRule" id="PRU00175"/>
    </source>
</evidence>
<keyword evidence="9" id="KW-0472">Membrane</keyword>
<evidence type="ECO:0000313" key="11">
    <source>
        <dbReference type="EMBL" id="GJM88359.1"/>
    </source>
</evidence>
<dbReference type="PANTHER" id="PTHR14155">
    <property type="entry name" value="RING FINGER DOMAIN-CONTAINING"/>
    <property type="match status" value="1"/>
</dbReference>
<dbReference type="EC" id="2.3.2.27" evidence="2"/>
<comment type="similarity">
    <text evidence="6">Belongs to the RING-type zinc finger family. ATL subfamily.</text>
</comment>
<proteinExistence type="inferred from homology"/>
<dbReference type="InterPro" id="IPR013083">
    <property type="entry name" value="Znf_RING/FYVE/PHD"/>
</dbReference>
<dbReference type="CDD" id="cd16461">
    <property type="entry name" value="RING-H2_EL5-like"/>
    <property type="match status" value="1"/>
</dbReference>
<keyword evidence="9" id="KW-1133">Transmembrane helix</keyword>